<protein>
    <submittedName>
        <fullName evidence="2">Uncharacterized protein</fullName>
    </submittedName>
</protein>
<accession>A0A7D5E858</accession>
<evidence type="ECO:0000256" key="1">
    <source>
        <dbReference type="SAM" id="Coils"/>
    </source>
</evidence>
<dbReference type="RefSeq" id="WP_176964520.1">
    <property type="nucleotide sequence ID" value="NZ_CP058215.1"/>
</dbReference>
<dbReference type="EMBL" id="CP058215">
    <property type="protein sequence ID" value="QLC49457.1"/>
    <property type="molecule type" value="Genomic_DNA"/>
</dbReference>
<reference evidence="2 3" key="1">
    <citation type="submission" date="2020-06" db="EMBL/GenBank/DDBJ databases">
        <title>Methanolobus halotolerans sp. nov., isolated from a saline lake Tus in Siberia.</title>
        <authorList>
            <person name="Shen Y."/>
            <person name="Chen S.-C."/>
            <person name="Lai M.-C."/>
            <person name="Huang H.-H."/>
            <person name="Chiu H.-H."/>
            <person name="Tang S.-L."/>
            <person name="Rogozin D.Y."/>
            <person name="Degermendzhy A.G."/>
        </authorList>
    </citation>
    <scope>NUCLEOTIDE SEQUENCE [LARGE SCALE GENOMIC DNA]</scope>
    <source>
        <strain evidence="2 3">DSM 21339</strain>
    </source>
</reference>
<gene>
    <name evidence="2" type="ORF">HWN40_03885</name>
</gene>
<proteinExistence type="predicted"/>
<dbReference type="Proteomes" id="UP000509594">
    <property type="component" value="Chromosome"/>
</dbReference>
<feature type="coiled-coil region" evidence="1">
    <location>
        <begin position="33"/>
        <end position="74"/>
    </location>
</feature>
<evidence type="ECO:0000313" key="3">
    <source>
        <dbReference type="Proteomes" id="UP000509594"/>
    </source>
</evidence>
<dbReference type="AlphaFoldDB" id="A0A7D5E858"/>
<sequence>MSDSAQDGTAVDITTYEKQELLEKVIDKHKRFLDEYTSELSGIENRMESLNSVISSSKQKKEEMNSKLDILAEKRQLFYHQAEKELDDLKSLAEGDSAFLKALREVSAEVSKAKTQLPPEEEKKIVNSILENLSSLSPDNSNIRDAVALAKARVNDALASSTELSSIKNSDVDFDKEKADSEKELNEIAPRHKWLENRIGSHREALDYWKKLSSGQVNEVKA</sequence>
<keyword evidence="1" id="KW-0175">Coiled coil</keyword>
<organism evidence="2 3">
    <name type="scientific">Methanolobus zinderi</name>
    <dbReference type="NCBI Taxonomy" id="536044"/>
    <lineage>
        <taxon>Archaea</taxon>
        <taxon>Methanobacteriati</taxon>
        <taxon>Methanobacteriota</taxon>
        <taxon>Stenosarchaea group</taxon>
        <taxon>Methanomicrobia</taxon>
        <taxon>Methanosarcinales</taxon>
        <taxon>Methanosarcinaceae</taxon>
        <taxon>Methanolobus</taxon>
    </lineage>
</organism>
<dbReference type="GeneID" id="55820786"/>
<name>A0A7D5E858_9EURY</name>
<dbReference type="KEGG" id="mzi:HWN40_03885"/>
<keyword evidence="3" id="KW-1185">Reference proteome</keyword>
<dbReference type="OrthoDB" id="147486at2157"/>
<evidence type="ECO:0000313" key="2">
    <source>
        <dbReference type="EMBL" id="QLC49457.1"/>
    </source>
</evidence>